<evidence type="ECO:0008006" key="3">
    <source>
        <dbReference type="Google" id="ProtNLM"/>
    </source>
</evidence>
<accession>A0ABM7S622</accession>
<evidence type="ECO:0000313" key="1">
    <source>
        <dbReference type="EMBL" id="BCY28990.1"/>
    </source>
</evidence>
<protein>
    <recommendedName>
        <fullName evidence="3">Sensor of ECF-type sigma factor</fullName>
    </recommendedName>
</protein>
<proteinExistence type="predicted"/>
<name>A0ABM7S622_9FLAO</name>
<gene>
    <name evidence="1" type="ORF">KK2020170_18580</name>
</gene>
<evidence type="ECO:0000313" key="2">
    <source>
        <dbReference type="Proteomes" id="UP000825258"/>
    </source>
</evidence>
<sequence>MKRLLTILLLISVVSISFGQGYKEKKEKIKALKVAYITEKLSLSTEEAQKFWPIYNTFDEKQFEIRHNKLRKVMDKIENGGIENISEKEAQSLISEMESNEDEMHQLKKKFIQDLQKVLPAKKIILLKKSEDEFNRKLLREFRERKGK</sequence>
<dbReference type="Proteomes" id="UP000825258">
    <property type="component" value="Chromosome"/>
</dbReference>
<dbReference type="RefSeq" id="WP_255567307.1">
    <property type="nucleotide sequence ID" value="NZ_AP024749.1"/>
</dbReference>
<keyword evidence="2" id="KW-1185">Reference proteome</keyword>
<dbReference type="EMBL" id="AP024749">
    <property type="protein sequence ID" value="BCY28990.1"/>
    <property type="molecule type" value="Genomic_DNA"/>
</dbReference>
<organism evidence="1 2">
    <name type="scientific">Flavobacterium okayamense</name>
    <dbReference type="NCBI Taxonomy" id="2830782"/>
    <lineage>
        <taxon>Bacteria</taxon>
        <taxon>Pseudomonadati</taxon>
        <taxon>Bacteroidota</taxon>
        <taxon>Flavobacteriia</taxon>
        <taxon>Flavobacteriales</taxon>
        <taxon>Flavobacteriaceae</taxon>
        <taxon>Flavobacterium</taxon>
    </lineage>
</organism>
<reference evidence="1 2" key="1">
    <citation type="submission" date="2021-06" db="EMBL/GenBank/DDBJ databases">
        <title>Whole genome sequences of Flavobacterium sp. KK2020170 and assembly.</title>
        <authorList>
            <person name="Kitahara K."/>
            <person name="Miyoshi S."/>
            <person name="Uesaka K."/>
        </authorList>
    </citation>
    <scope>NUCLEOTIDE SEQUENCE [LARGE SCALE GENOMIC DNA]</scope>
    <source>
        <strain evidence="1 2">KK2020170</strain>
    </source>
</reference>